<evidence type="ECO:0000256" key="3">
    <source>
        <dbReference type="ARBA" id="ARBA00022692"/>
    </source>
</evidence>
<dbReference type="InterPro" id="IPR051645">
    <property type="entry name" value="PER33/POM33_regulator"/>
</dbReference>
<evidence type="ECO:0000256" key="1">
    <source>
        <dbReference type="ARBA" id="ARBA00004141"/>
    </source>
</evidence>
<dbReference type="GO" id="GO:0071786">
    <property type="term" value="P:endoplasmic reticulum tubular network organization"/>
    <property type="evidence" value="ECO:0007669"/>
    <property type="project" value="TreeGrafter"/>
</dbReference>
<keyword evidence="5 7" id="KW-0472">Membrane</keyword>
<evidence type="ECO:0000313" key="9">
    <source>
        <dbReference type="Proteomes" id="UP001153365"/>
    </source>
</evidence>
<protein>
    <recommendedName>
        <fullName evidence="10">Endoplasmic reticulum protein</fullName>
    </recommendedName>
</protein>
<dbReference type="EMBL" id="CALTRL010000028">
    <property type="protein sequence ID" value="CAH7666046.1"/>
    <property type="molecule type" value="Genomic_DNA"/>
</dbReference>
<evidence type="ECO:0000256" key="5">
    <source>
        <dbReference type="ARBA" id="ARBA00023136"/>
    </source>
</evidence>
<feature type="transmembrane region" description="Helical" evidence="7">
    <location>
        <begin position="103"/>
        <end position="127"/>
    </location>
</feature>
<dbReference type="AlphaFoldDB" id="A0AAV0ADF2"/>
<dbReference type="InterPro" id="IPR005344">
    <property type="entry name" value="TMEM33/Pom33"/>
</dbReference>
<evidence type="ECO:0008006" key="10">
    <source>
        <dbReference type="Google" id="ProtNLM"/>
    </source>
</evidence>
<evidence type="ECO:0000313" key="8">
    <source>
        <dbReference type="EMBL" id="CAH7666046.1"/>
    </source>
</evidence>
<dbReference type="Proteomes" id="UP001153365">
    <property type="component" value="Unassembled WGS sequence"/>
</dbReference>
<comment type="caution">
    <text evidence="8">The sequence shown here is derived from an EMBL/GenBank/DDBJ whole genome shotgun (WGS) entry which is preliminary data.</text>
</comment>
<dbReference type="PANTHER" id="PTHR12703">
    <property type="entry name" value="TRANSMEMBRANE PROTEIN 33"/>
    <property type="match status" value="1"/>
</dbReference>
<accession>A0AAV0ADF2</accession>
<evidence type="ECO:0000256" key="6">
    <source>
        <dbReference type="SAM" id="MobiDB-lite"/>
    </source>
</evidence>
<dbReference type="GO" id="GO:0016020">
    <property type="term" value="C:membrane"/>
    <property type="evidence" value="ECO:0007669"/>
    <property type="project" value="UniProtKB-SubCell"/>
</dbReference>
<feature type="transmembrane region" description="Helical" evidence="7">
    <location>
        <begin position="64"/>
        <end position="83"/>
    </location>
</feature>
<comment type="subcellular location">
    <subcellularLocation>
        <location evidence="1">Membrane</location>
        <topology evidence="1">Multi-pass membrane protein</topology>
    </subcellularLocation>
</comment>
<evidence type="ECO:0000256" key="4">
    <source>
        <dbReference type="ARBA" id="ARBA00022989"/>
    </source>
</evidence>
<keyword evidence="9" id="KW-1185">Reference proteome</keyword>
<feature type="region of interest" description="Disordered" evidence="6">
    <location>
        <begin position="280"/>
        <end position="300"/>
    </location>
</feature>
<feature type="transmembrane region" description="Helical" evidence="7">
    <location>
        <begin position="33"/>
        <end position="57"/>
    </location>
</feature>
<evidence type="ECO:0000256" key="7">
    <source>
        <dbReference type="SAM" id="Phobius"/>
    </source>
</evidence>
<sequence length="300" mass="32764">MPTPTAQGFSASSSPSASASASASATKPMSYMHLAWSVGHILVLLSTIWNVLGLILFKSRPGAYYLACGGAVLSWSIVVYKSLGTPSFSKAYLYRAALDENVQYLVVAFYWFFSKPIFVALLPFAIFSTFHSLTFVRTSLLPKVPSSKKDPSGADRTTQISPNQQMGITLSRTIQTWVKENYESAMYLVAMIEVLVIQGRITLGAITFQNSFLHPIFFAHFLRLRYHLSPQTRAAVLAVNQSIDHYLDHPSCPKVIKNGTNVARKLITQYCNTIISTAGAGNQSSRTSASASVNGGSDTR</sequence>
<dbReference type="PANTHER" id="PTHR12703:SF4">
    <property type="entry name" value="TRANSMEMBRANE PROTEIN 33"/>
    <property type="match status" value="1"/>
</dbReference>
<dbReference type="Pfam" id="PF03661">
    <property type="entry name" value="TMEM33_Pom33"/>
    <property type="match status" value="1"/>
</dbReference>
<keyword evidence="3 7" id="KW-0812">Transmembrane</keyword>
<dbReference type="GO" id="GO:0061024">
    <property type="term" value="P:membrane organization"/>
    <property type="evidence" value="ECO:0007669"/>
    <property type="project" value="TreeGrafter"/>
</dbReference>
<comment type="similarity">
    <text evidence="2">Belongs to the PER33/POM33 family.</text>
</comment>
<evidence type="ECO:0000256" key="2">
    <source>
        <dbReference type="ARBA" id="ARBA00007322"/>
    </source>
</evidence>
<gene>
    <name evidence="8" type="ORF">PPACK8108_LOCUS363</name>
</gene>
<keyword evidence="4 7" id="KW-1133">Transmembrane helix</keyword>
<name>A0AAV0ADF2_PHAPC</name>
<dbReference type="GO" id="GO:0005783">
    <property type="term" value="C:endoplasmic reticulum"/>
    <property type="evidence" value="ECO:0007669"/>
    <property type="project" value="TreeGrafter"/>
</dbReference>
<organism evidence="8 9">
    <name type="scientific">Phakopsora pachyrhizi</name>
    <name type="common">Asian soybean rust disease fungus</name>
    <dbReference type="NCBI Taxonomy" id="170000"/>
    <lineage>
        <taxon>Eukaryota</taxon>
        <taxon>Fungi</taxon>
        <taxon>Dikarya</taxon>
        <taxon>Basidiomycota</taxon>
        <taxon>Pucciniomycotina</taxon>
        <taxon>Pucciniomycetes</taxon>
        <taxon>Pucciniales</taxon>
        <taxon>Phakopsoraceae</taxon>
        <taxon>Phakopsora</taxon>
    </lineage>
</organism>
<reference evidence="8" key="1">
    <citation type="submission" date="2022-06" db="EMBL/GenBank/DDBJ databases">
        <authorList>
            <consortium name="SYNGENTA / RWTH Aachen University"/>
        </authorList>
    </citation>
    <scope>NUCLEOTIDE SEQUENCE</scope>
</reference>
<proteinExistence type="inferred from homology"/>